<evidence type="ECO:0000313" key="3">
    <source>
        <dbReference type="Proteomes" id="UP000216789"/>
    </source>
</evidence>
<dbReference type="RefSeq" id="WP_095279897.1">
    <property type="nucleotide sequence ID" value="NZ_JAIZGT010000002.1"/>
</dbReference>
<proteinExistence type="predicted"/>
<feature type="compositionally biased region" description="Basic and acidic residues" evidence="1">
    <location>
        <begin position="248"/>
        <end position="267"/>
    </location>
</feature>
<feature type="region of interest" description="Disordered" evidence="1">
    <location>
        <begin position="234"/>
        <end position="274"/>
    </location>
</feature>
<evidence type="ECO:0000313" key="2">
    <source>
        <dbReference type="EMBL" id="PAC72836.1"/>
    </source>
</evidence>
<reference evidence="2 3" key="1">
    <citation type="journal article" date="2017" name="ISME J.">
        <title>Unveiling bifidobacterial biogeography across the mammalian branch of the tree of life.</title>
        <authorList>
            <person name="Milani C."/>
            <person name="Mangifesta M."/>
            <person name="Mancabelli L."/>
            <person name="Lugli G.A."/>
            <person name="James K."/>
            <person name="Duranti S."/>
            <person name="Turroni F."/>
            <person name="Ferrario C."/>
            <person name="Ossiprandi M.C."/>
            <person name="van Sinderen D."/>
            <person name="Ventura M."/>
        </authorList>
    </citation>
    <scope>NUCLEOTIDE SEQUENCE [LARGE SCALE GENOMIC DNA]</scope>
    <source>
        <strain evidence="2 3">1E</strain>
    </source>
</reference>
<name>A0A267WJP3_BIFPS</name>
<evidence type="ECO:0000256" key="1">
    <source>
        <dbReference type="SAM" id="MobiDB-lite"/>
    </source>
</evidence>
<sequence>MGSYTDRDGLAVITDNVWGPDGYPLDVDGNPIYFVDENGDTVSSGKDIAVYNYAGVGSDPFRTSSLIINAWSGKDGTPFDYSTGSALDTSGTGKGASDSESADMTFAEGAYDPDNLEIRQMNLSRAGFSVMNFNARLCSKMYDQLAKLTIPGYQAMYDDPTELDKSALEAPIAAAQAKLAEFGKYTDDTVASLTEAYEQVLSLWNNTTFSSEQNGLVSNAATLLNTALDGLKLRETKPDDQPGGGEAKPNDKQPSKDKNASKADGKPTADLPRTGSDIVPIIAVMLLLAGAETTAGTLIRRKHV</sequence>
<dbReference type="Proteomes" id="UP000216789">
    <property type="component" value="Unassembled WGS sequence"/>
</dbReference>
<dbReference type="AlphaFoldDB" id="A0A267WJP3"/>
<dbReference type="Gene3D" id="1.20.1270.90">
    <property type="entry name" value="AF1782-like"/>
    <property type="match status" value="1"/>
</dbReference>
<accession>A0A267WJP3</accession>
<gene>
    <name evidence="2" type="ORF">BPS1E_1720</name>
</gene>
<protein>
    <submittedName>
        <fullName evidence="2">Cell wall anchor protein</fullName>
    </submittedName>
</protein>
<organism evidence="2 3">
    <name type="scientific">Bifidobacterium pseudocatenulatum</name>
    <dbReference type="NCBI Taxonomy" id="28026"/>
    <lineage>
        <taxon>Bacteria</taxon>
        <taxon>Bacillati</taxon>
        <taxon>Actinomycetota</taxon>
        <taxon>Actinomycetes</taxon>
        <taxon>Bifidobacteriales</taxon>
        <taxon>Bifidobacteriaceae</taxon>
        <taxon>Bifidobacterium</taxon>
    </lineage>
</organism>
<comment type="caution">
    <text evidence="2">The sequence shown here is derived from an EMBL/GenBank/DDBJ whole genome shotgun (WGS) entry which is preliminary data.</text>
</comment>
<dbReference type="EMBL" id="MNLB01000011">
    <property type="protein sequence ID" value="PAC72836.1"/>
    <property type="molecule type" value="Genomic_DNA"/>
</dbReference>